<sequence length="218" mass="23301">MKKIFPIAFVAALVLTGCSTGQNPNDQPTESTLSAPSLTIPEATDSTSTTSTVESSSTASALGPVQTESVRGNLIKQVGDLAGISNENGEPILEFTINRMTIDPKCTGRWKEKAENGHLVLLEVSAKTYKSVDDVNSNGWDLNPYGFKIIKKDGTTSNAPAGSNASFSCFNENKYLPTMGDAEKASGYVVLDVEDPSGTLVYEEGYTGVGWEWEYPAK</sequence>
<dbReference type="RefSeq" id="WP_141367244.1">
    <property type="nucleotide sequence ID" value="NZ_BAAAJL010000002.1"/>
</dbReference>
<proteinExistence type="predicted"/>
<organism evidence="3 4">
    <name type="scientific">Glutamicibacter uratoxydans</name>
    <name type="common">Arthrobacter uratoxydans</name>
    <dbReference type="NCBI Taxonomy" id="43667"/>
    <lineage>
        <taxon>Bacteria</taxon>
        <taxon>Bacillati</taxon>
        <taxon>Actinomycetota</taxon>
        <taxon>Actinomycetes</taxon>
        <taxon>Micrococcales</taxon>
        <taxon>Micrococcaceae</taxon>
        <taxon>Glutamicibacter</taxon>
    </lineage>
</organism>
<evidence type="ECO:0008006" key="5">
    <source>
        <dbReference type="Google" id="ProtNLM"/>
    </source>
</evidence>
<evidence type="ECO:0000256" key="2">
    <source>
        <dbReference type="SAM" id="SignalP"/>
    </source>
</evidence>
<dbReference type="AlphaFoldDB" id="A0A4Y4DWM6"/>
<keyword evidence="4" id="KW-1185">Reference proteome</keyword>
<evidence type="ECO:0000313" key="4">
    <source>
        <dbReference type="Proteomes" id="UP000316612"/>
    </source>
</evidence>
<keyword evidence="2" id="KW-0732">Signal</keyword>
<comment type="caution">
    <text evidence="3">The sequence shown here is derived from an EMBL/GenBank/DDBJ whole genome shotgun (WGS) entry which is preliminary data.</text>
</comment>
<feature type="signal peptide" evidence="2">
    <location>
        <begin position="1"/>
        <end position="21"/>
    </location>
</feature>
<dbReference type="Proteomes" id="UP000316612">
    <property type="component" value="Unassembled WGS sequence"/>
</dbReference>
<feature type="compositionally biased region" description="Polar residues" evidence="1">
    <location>
        <begin position="21"/>
        <end position="37"/>
    </location>
</feature>
<reference evidence="3 4" key="1">
    <citation type="submission" date="2019-06" db="EMBL/GenBank/DDBJ databases">
        <title>Whole genome shotgun sequence of Glutamicibacter uratoxydans NBRC 15515.</title>
        <authorList>
            <person name="Hosoyama A."/>
            <person name="Uohara A."/>
            <person name="Ohji S."/>
            <person name="Ichikawa N."/>
        </authorList>
    </citation>
    <scope>NUCLEOTIDE SEQUENCE [LARGE SCALE GENOMIC DNA]</scope>
    <source>
        <strain evidence="3 4">NBRC 15515</strain>
    </source>
</reference>
<feature type="compositionally biased region" description="Low complexity" evidence="1">
    <location>
        <begin position="43"/>
        <end position="61"/>
    </location>
</feature>
<dbReference type="OrthoDB" id="4944518at2"/>
<feature type="region of interest" description="Disordered" evidence="1">
    <location>
        <begin position="21"/>
        <end position="64"/>
    </location>
</feature>
<gene>
    <name evidence="3" type="ORF">AUR04nite_33200</name>
</gene>
<name>A0A4Y4DWM6_GLUUR</name>
<evidence type="ECO:0000256" key="1">
    <source>
        <dbReference type="SAM" id="MobiDB-lite"/>
    </source>
</evidence>
<dbReference type="PROSITE" id="PS51257">
    <property type="entry name" value="PROKAR_LIPOPROTEIN"/>
    <property type="match status" value="1"/>
</dbReference>
<feature type="chain" id="PRO_5039209981" description="DUF4352 domain-containing protein" evidence="2">
    <location>
        <begin position="22"/>
        <end position="218"/>
    </location>
</feature>
<accession>A0A4Y4DWM6</accession>
<protein>
    <recommendedName>
        <fullName evidence="5">DUF4352 domain-containing protein</fullName>
    </recommendedName>
</protein>
<dbReference type="EMBL" id="BJNY01000027">
    <property type="protein sequence ID" value="GED07788.1"/>
    <property type="molecule type" value="Genomic_DNA"/>
</dbReference>
<evidence type="ECO:0000313" key="3">
    <source>
        <dbReference type="EMBL" id="GED07788.1"/>
    </source>
</evidence>